<accession>A0A1R2BAZ9</accession>
<proteinExistence type="predicted"/>
<sequence length="425" mass="49130">MDENISVLHRENSRLKNEISRLRATLLEINTSVSRVTSEISSRSSKSPNLVSRPNSKLKQNYDKKLNPKNSNPQIKSEMPSEKDLSYFKNKENYIEKSAKSHECSCILGKKFTSIKNAEIAKKSIEKCKALTESNRKFDLNTIKNQNAPLQNSQKPPYKDPNSQSRNKNSEIYFENFDSFPSSGRFPESSNIFPQNSDFISQNSDRSKIFPQSSTISTHSTVNQQIFPQEISSLSSSSKKINIIYTNPDSKNQDKPLLKTEFTVSKLKSQLEEYNQSSRGRPLMESFESYYQSEEENLSKYGKCELSYIDYRKEHEIGSRRRERKMQEEIEGLKKENFNLKLKIKNFCEKNPNDRKNKKTQAISARGRSYSKSTNRKNSRDRSCISMISLRRKPCKLCIALLHKGLPTSFCKKHAKKSRVLVNKF</sequence>
<feature type="compositionally biased region" description="Polar residues" evidence="2">
    <location>
        <begin position="142"/>
        <end position="167"/>
    </location>
</feature>
<evidence type="ECO:0000313" key="3">
    <source>
        <dbReference type="EMBL" id="OMJ73973.1"/>
    </source>
</evidence>
<name>A0A1R2BAZ9_9CILI</name>
<feature type="region of interest" description="Disordered" evidence="2">
    <location>
        <begin position="39"/>
        <end position="83"/>
    </location>
</feature>
<feature type="compositionally biased region" description="Polar residues" evidence="2">
    <location>
        <begin position="48"/>
        <end position="59"/>
    </location>
</feature>
<dbReference type="AlphaFoldDB" id="A0A1R2BAZ9"/>
<keyword evidence="1" id="KW-0175">Coiled coil</keyword>
<dbReference type="Proteomes" id="UP000187209">
    <property type="component" value="Unassembled WGS sequence"/>
</dbReference>
<dbReference type="EMBL" id="MPUH01000783">
    <property type="protein sequence ID" value="OMJ73973.1"/>
    <property type="molecule type" value="Genomic_DNA"/>
</dbReference>
<comment type="caution">
    <text evidence="3">The sequence shown here is derived from an EMBL/GenBank/DDBJ whole genome shotgun (WGS) entry which is preliminary data.</text>
</comment>
<organism evidence="3 4">
    <name type="scientific">Stentor coeruleus</name>
    <dbReference type="NCBI Taxonomy" id="5963"/>
    <lineage>
        <taxon>Eukaryota</taxon>
        <taxon>Sar</taxon>
        <taxon>Alveolata</taxon>
        <taxon>Ciliophora</taxon>
        <taxon>Postciliodesmatophora</taxon>
        <taxon>Heterotrichea</taxon>
        <taxon>Heterotrichida</taxon>
        <taxon>Stentoridae</taxon>
        <taxon>Stentor</taxon>
    </lineage>
</organism>
<evidence type="ECO:0000313" key="4">
    <source>
        <dbReference type="Proteomes" id="UP000187209"/>
    </source>
</evidence>
<reference evidence="3 4" key="1">
    <citation type="submission" date="2016-11" db="EMBL/GenBank/DDBJ databases">
        <title>The macronuclear genome of Stentor coeruleus: a giant cell with tiny introns.</title>
        <authorList>
            <person name="Slabodnick M."/>
            <person name="Ruby J.G."/>
            <person name="Reiff S.B."/>
            <person name="Swart E.C."/>
            <person name="Gosai S."/>
            <person name="Prabakaran S."/>
            <person name="Witkowska E."/>
            <person name="Larue G.E."/>
            <person name="Fisher S."/>
            <person name="Freeman R.M."/>
            <person name="Gunawardena J."/>
            <person name="Chu W."/>
            <person name="Stover N.A."/>
            <person name="Gregory B.D."/>
            <person name="Nowacki M."/>
            <person name="Derisi J."/>
            <person name="Roy S.W."/>
            <person name="Marshall W.F."/>
            <person name="Sood P."/>
        </authorList>
    </citation>
    <scope>NUCLEOTIDE SEQUENCE [LARGE SCALE GENOMIC DNA]</scope>
    <source>
        <strain evidence="3">WM001</strain>
    </source>
</reference>
<keyword evidence="4" id="KW-1185">Reference proteome</keyword>
<feature type="region of interest" description="Disordered" evidence="2">
    <location>
        <begin position="351"/>
        <end position="378"/>
    </location>
</feature>
<feature type="region of interest" description="Disordered" evidence="2">
    <location>
        <begin position="140"/>
        <end position="167"/>
    </location>
</feature>
<evidence type="ECO:0000256" key="2">
    <source>
        <dbReference type="SAM" id="MobiDB-lite"/>
    </source>
</evidence>
<protein>
    <submittedName>
        <fullName evidence="3">Uncharacterized protein</fullName>
    </submittedName>
</protein>
<evidence type="ECO:0000256" key="1">
    <source>
        <dbReference type="SAM" id="Coils"/>
    </source>
</evidence>
<dbReference type="OrthoDB" id="327261at2759"/>
<gene>
    <name evidence="3" type="ORF">SteCoe_27220</name>
</gene>
<feature type="coiled-coil region" evidence="1">
    <location>
        <begin position="5"/>
        <end position="32"/>
    </location>
</feature>